<proteinExistence type="predicted"/>
<dbReference type="InterPro" id="IPR024529">
    <property type="entry name" value="ECF_trnsprt_substrate-spec"/>
</dbReference>
<feature type="transmembrane region" description="Helical" evidence="1">
    <location>
        <begin position="97"/>
        <end position="122"/>
    </location>
</feature>
<keyword evidence="1" id="KW-0812">Transmembrane</keyword>
<dbReference type="STRING" id="350688.Clos_1216"/>
<dbReference type="GO" id="GO:0022857">
    <property type="term" value="F:transmembrane transporter activity"/>
    <property type="evidence" value="ECO:0007669"/>
    <property type="project" value="InterPro"/>
</dbReference>
<feature type="transmembrane region" description="Helical" evidence="1">
    <location>
        <begin position="71"/>
        <end position="91"/>
    </location>
</feature>
<protein>
    <submittedName>
        <fullName evidence="2">Membrane protein</fullName>
    </submittedName>
</protein>
<dbReference type="HOGENOM" id="CLU_108875_1_0_9"/>
<dbReference type="Pfam" id="PF12822">
    <property type="entry name" value="ECF_trnsprt"/>
    <property type="match status" value="1"/>
</dbReference>
<dbReference type="Gene3D" id="1.10.1760.20">
    <property type="match status" value="1"/>
</dbReference>
<keyword evidence="1" id="KW-0472">Membrane</keyword>
<reference evidence="3" key="1">
    <citation type="submission" date="2007-10" db="EMBL/GenBank/DDBJ databases">
        <title>Complete genome of Alkaliphilus oremlandii OhILAs.</title>
        <authorList>
            <person name="Copeland A."/>
            <person name="Lucas S."/>
            <person name="Lapidus A."/>
            <person name="Barry K."/>
            <person name="Detter J.C."/>
            <person name="Glavina del Rio T."/>
            <person name="Hammon N."/>
            <person name="Israni S."/>
            <person name="Dalin E."/>
            <person name="Tice H."/>
            <person name="Pitluck S."/>
            <person name="Chain P."/>
            <person name="Malfatti S."/>
            <person name="Shin M."/>
            <person name="Vergez L."/>
            <person name="Schmutz J."/>
            <person name="Larimer F."/>
            <person name="Land M."/>
            <person name="Hauser L."/>
            <person name="Kyrpides N."/>
            <person name="Mikhailova N."/>
            <person name="Stolz J.F."/>
            <person name="Dawson A."/>
            <person name="Fisher E."/>
            <person name="Crable B."/>
            <person name="Perera E."/>
            <person name="Lisak J."/>
            <person name="Ranganathan M."/>
            <person name="Basu P."/>
            <person name="Richardson P."/>
        </authorList>
    </citation>
    <scope>NUCLEOTIDE SEQUENCE [LARGE SCALE GENOMIC DNA]</scope>
    <source>
        <strain evidence="3">OhILAs</strain>
    </source>
</reference>
<dbReference type="KEGG" id="aoe:Clos_1216"/>
<keyword evidence="3" id="KW-1185">Reference proteome</keyword>
<evidence type="ECO:0000313" key="3">
    <source>
        <dbReference type="Proteomes" id="UP000000269"/>
    </source>
</evidence>
<sequence>MVLSGFLMSMGILLPWATSHAFGVPGTVLLPMHLPILILGLVCGPFYGALGGVMVPVLSSILTGMPPSFPMLPIMIGELTTYGFICGMMHFKLHQSIFTSLVSALICGRITYAVIFTILFNLAKGPFKALSVSAAFITGLPGIAIQLILIPIVVRLIHRYINASHLEARF</sequence>
<gene>
    <name evidence="2" type="ordered locus">Clos_1216</name>
</gene>
<evidence type="ECO:0000256" key="1">
    <source>
        <dbReference type="SAM" id="Phobius"/>
    </source>
</evidence>
<organism evidence="2 3">
    <name type="scientific">Alkaliphilus oremlandii (strain OhILAs)</name>
    <name type="common">Clostridium oremlandii (strain OhILAs)</name>
    <dbReference type="NCBI Taxonomy" id="350688"/>
    <lineage>
        <taxon>Bacteria</taxon>
        <taxon>Bacillati</taxon>
        <taxon>Bacillota</taxon>
        <taxon>Clostridia</taxon>
        <taxon>Peptostreptococcales</taxon>
        <taxon>Natronincolaceae</taxon>
        <taxon>Alkaliphilus</taxon>
    </lineage>
</organism>
<dbReference type="Proteomes" id="UP000000269">
    <property type="component" value="Chromosome"/>
</dbReference>
<accession>A8MF93</accession>
<evidence type="ECO:0000313" key="2">
    <source>
        <dbReference type="EMBL" id="ABW18762.1"/>
    </source>
</evidence>
<name>A8MF93_ALKOO</name>
<dbReference type="eggNOG" id="ENOG502ZW3A">
    <property type="taxonomic scope" value="Bacteria"/>
</dbReference>
<dbReference type="EMBL" id="CP000853">
    <property type="protein sequence ID" value="ABW18762.1"/>
    <property type="molecule type" value="Genomic_DNA"/>
</dbReference>
<feature type="transmembrane region" description="Helical" evidence="1">
    <location>
        <begin position="134"/>
        <end position="157"/>
    </location>
</feature>
<keyword evidence="1" id="KW-1133">Transmembrane helix</keyword>
<feature type="transmembrane region" description="Helical" evidence="1">
    <location>
        <begin position="37"/>
        <end position="59"/>
    </location>
</feature>
<dbReference type="AlphaFoldDB" id="A8MF93"/>